<organism evidence="2 3">
    <name type="scientific">Actinoallomurus acaciae</name>
    <dbReference type="NCBI Taxonomy" id="502577"/>
    <lineage>
        <taxon>Bacteria</taxon>
        <taxon>Bacillati</taxon>
        <taxon>Actinomycetota</taxon>
        <taxon>Actinomycetes</taxon>
        <taxon>Streptosporangiales</taxon>
        <taxon>Thermomonosporaceae</taxon>
        <taxon>Actinoallomurus</taxon>
    </lineage>
</organism>
<evidence type="ECO:0000313" key="3">
    <source>
        <dbReference type="Proteomes" id="UP001589627"/>
    </source>
</evidence>
<sequence>MSKSANDRWQRQILESVISELWRLYLQSGRPAYQEMEAIAEKTDGIRDLPHSTIYDVLKTKRLRLPDLQFVIAFVTVCRVYAARIGVPLDQLATVEDWRRRWYLASRACTDTAPWPVNAVDIFELEAQAAARDTSRRARTPWPSLRARAETLAAPAGLHPRQGPGSRATLLAMARHTRTMSWWHPYGDVVADWFTTYLSLEPAADLIRVYETRHVPDLLQTDEYARAMIRYEHPEAGTNEIDHRLELRMRRQQILHRPNATTLWGILDEGCFHHPAVPRKIVRRQVEHLLGVAQQPNIAVQLMTGGLEASACDAIAGGPIATLRFPQPELPDMVYLPQNDHALYPDKPDDIDHYTQVLDRLGIEATKRTAIITILNQLLTNL</sequence>
<name>A0ABV5Y8S3_9ACTN</name>
<gene>
    <name evidence="2" type="ORF">ACFFNX_04425</name>
</gene>
<reference evidence="2 3" key="1">
    <citation type="submission" date="2024-09" db="EMBL/GenBank/DDBJ databases">
        <authorList>
            <person name="Sun Q."/>
            <person name="Mori K."/>
        </authorList>
    </citation>
    <scope>NUCLEOTIDE SEQUENCE [LARGE SCALE GENOMIC DNA]</scope>
    <source>
        <strain evidence="2 3">TBRC 0563</strain>
    </source>
</reference>
<dbReference type="InterPro" id="IPR043917">
    <property type="entry name" value="DUF5753"/>
</dbReference>
<evidence type="ECO:0000259" key="1">
    <source>
        <dbReference type="Pfam" id="PF19054"/>
    </source>
</evidence>
<protein>
    <submittedName>
        <fullName evidence="2">DUF5753 domain-containing protein</fullName>
    </submittedName>
</protein>
<accession>A0ABV5Y8S3</accession>
<keyword evidence="3" id="KW-1185">Reference proteome</keyword>
<dbReference type="Proteomes" id="UP001589627">
    <property type="component" value="Unassembled WGS sequence"/>
</dbReference>
<proteinExistence type="predicted"/>
<dbReference type="Pfam" id="PF19054">
    <property type="entry name" value="DUF5753"/>
    <property type="match status" value="1"/>
</dbReference>
<dbReference type="RefSeq" id="WP_378195497.1">
    <property type="nucleotide sequence ID" value="NZ_JBHLZP010000017.1"/>
</dbReference>
<dbReference type="EMBL" id="JBHLZP010000017">
    <property type="protein sequence ID" value="MFB9831431.1"/>
    <property type="molecule type" value="Genomic_DNA"/>
</dbReference>
<feature type="domain" description="DUF5753" evidence="1">
    <location>
        <begin position="194"/>
        <end position="376"/>
    </location>
</feature>
<comment type="caution">
    <text evidence="2">The sequence shown here is derived from an EMBL/GenBank/DDBJ whole genome shotgun (WGS) entry which is preliminary data.</text>
</comment>
<evidence type="ECO:0000313" key="2">
    <source>
        <dbReference type="EMBL" id="MFB9831431.1"/>
    </source>
</evidence>